<accession>A0AAW4Y207</accession>
<comment type="caution">
    <text evidence="1">The sequence shown here is derived from an EMBL/GenBank/DDBJ whole genome shotgun (WGS) entry which is preliminary data.</text>
</comment>
<evidence type="ECO:0000313" key="2">
    <source>
        <dbReference type="Proteomes" id="UP001199260"/>
    </source>
</evidence>
<evidence type="ECO:0008006" key="3">
    <source>
        <dbReference type="Google" id="ProtNLM"/>
    </source>
</evidence>
<dbReference type="RefSeq" id="WP_230780903.1">
    <property type="nucleotide sequence ID" value="NZ_JAJNCT010000034.1"/>
</dbReference>
<dbReference type="AlphaFoldDB" id="A0AAW4Y207"/>
<name>A0AAW4Y207_9BURK</name>
<gene>
    <name evidence="1" type="ORF">LPW39_22835</name>
</gene>
<sequence>MAVWQFDLLFIPRDGHLPVRAQECFDASTFSSHEASVAQVWLLDRLGEPDEMMDDWFVYGSTAGNRVDVVLDEALEEGISARIDARSRDSEFVNRICDLCKLLEAKLFSVELWRLAEASPSAIESAFRCSRAAAYIQDPERFLRDAVRPGLTPP</sequence>
<evidence type="ECO:0000313" key="1">
    <source>
        <dbReference type="EMBL" id="MCD2167963.1"/>
    </source>
</evidence>
<proteinExistence type="predicted"/>
<dbReference type="EMBL" id="JAJNCT010000034">
    <property type="protein sequence ID" value="MCD2167963.1"/>
    <property type="molecule type" value="Genomic_DNA"/>
</dbReference>
<dbReference type="Proteomes" id="UP001199260">
    <property type="component" value="Unassembled WGS sequence"/>
</dbReference>
<keyword evidence="2" id="KW-1185">Reference proteome</keyword>
<reference evidence="1 2" key="1">
    <citation type="submission" date="2021-11" db="EMBL/GenBank/DDBJ databases">
        <title>Genome sequence.</title>
        <authorList>
            <person name="Sun Q."/>
        </authorList>
    </citation>
    <scope>NUCLEOTIDE SEQUENCE [LARGE SCALE GENOMIC DNA]</scope>
    <source>
        <strain evidence="1 2">KCTC 12005</strain>
    </source>
</reference>
<organism evidence="1 2">
    <name type="scientific">Comamonas koreensis</name>
    <dbReference type="NCBI Taxonomy" id="160825"/>
    <lineage>
        <taxon>Bacteria</taxon>
        <taxon>Pseudomonadati</taxon>
        <taxon>Pseudomonadota</taxon>
        <taxon>Betaproteobacteria</taxon>
        <taxon>Burkholderiales</taxon>
        <taxon>Comamonadaceae</taxon>
        <taxon>Comamonas</taxon>
    </lineage>
</organism>
<protein>
    <recommendedName>
        <fullName evidence="3">DUF4265 domain-containing protein</fullName>
    </recommendedName>
</protein>